<keyword evidence="3" id="KW-0723">Serine/threonine-protein kinase</keyword>
<evidence type="ECO:0000256" key="21">
    <source>
        <dbReference type="SAM" id="SignalP"/>
    </source>
</evidence>
<dbReference type="PROSITE" id="PS50011">
    <property type="entry name" value="PROTEIN_KINASE_DOM"/>
    <property type="match status" value="1"/>
</dbReference>
<evidence type="ECO:0000256" key="4">
    <source>
        <dbReference type="ARBA" id="ARBA00022614"/>
    </source>
</evidence>
<dbReference type="Pfam" id="PF00069">
    <property type="entry name" value="Pkinase"/>
    <property type="match status" value="1"/>
</dbReference>
<reference evidence="23" key="1">
    <citation type="submission" date="2015-04" db="UniProtKB">
        <authorList>
            <consortium name="EnsemblPlants"/>
        </authorList>
    </citation>
    <scope>IDENTIFICATION</scope>
</reference>
<comment type="catalytic activity">
    <reaction evidence="16">
        <text>L-threonyl-[protein] + ATP = O-phospho-L-threonyl-[protein] + ADP + H(+)</text>
        <dbReference type="Rhea" id="RHEA:46608"/>
        <dbReference type="Rhea" id="RHEA-COMP:11060"/>
        <dbReference type="Rhea" id="RHEA-COMP:11605"/>
        <dbReference type="ChEBI" id="CHEBI:15378"/>
        <dbReference type="ChEBI" id="CHEBI:30013"/>
        <dbReference type="ChEBI" id="CHEBI:30616"/>
        <dbReference type="ChEBI" id="CHEBI:61977"/>
        <dbReference type="ChEBI" id="CHEBI:456216"/>
        <dbReference type="EC" id="2.7.11.1"/>
    </reaction>
</comment>
<keyword evidence="8" id="KW-0677">Repeat</keyword>
<dbReference type="PANTHER" id="PTHR27000">
    <property type="entry name" value="LEUCINE-RICH REPEAT RECEPTOR-LIKE PROTEIN KINASE FAMILY PROTEIN-RELATED"/>
    <property type="match status" value="1"/>
</dbReference>
<dbReference type="Gene3D" id="1.10.510.10">
    <property type="entry name" value="Transferase(Phosphotransferase) domain 1"/>
    <property type="match status" value="1"/>
</dbReference>
<dbReference type="InterPro" id="IPR008271">
    <property type="entry name" value="Ser/Thr_kinase_AS"/>
</dbReference>
<dbReference type="Gene3D" id="3.80.10.10">
    <property type="entry name" value="Ribonuclease Inhibitor"/>
    <property type="match status" value="3"/>
</dbReference>
<keyword evidence="9 18" id="KW-0547">Nucleotide-binding</keyword>
<evidence type="ECO:0000256" key="5">
    <source>
        <dbReference type="ARBA" id="ARBA00022679"/>
    </source>
</evidence>
<evidence type="ECO:0000256" key="15">
    <source>
        <dbReference type="ARBA" id="ARBA00023180"/>
    </source>
</evidence>
<dbReference type="FunFam" id="3.80.10.10:FF:000228">
    <property type="entry name" value="Leucine-rich repeat receptor-like serine/threonine-protein kinase BAM1"/>
    <property type="match status" value="1"/>
</dbReference>
<keyword evidence="13 20" id="KW-0472">Membrane</keyword>
<feature type="region of interest" description="Disordered" evidence="19">
    <location>
        <begin position="1112"/>
        <end position="1157"/>
    </location>
</feature>
<evidence type="ECO:0000256" key="16">
    <source>
        <dbReference type="ARBA" id="ARBA00047899"/>
    </source>
</evidence>
<dbReference type="GO" id="GO:0005886">
    <property type="term" value="C:plasma membrane"/>
    <property type="evidence" value="ECO:0007669"/>
    <property type="project" value="UniProtKB-SubCell"/>
</dbReference>
<dbReference type="InterPro" id="IPR032675">
    <property type="entry name" value="LRR_dom_sf"/>
</dbReference>
<evidence type="ECO:0000256" key="17">
    <source>
        <dbReference type="ARBA" id="ARBA00048679"/>
    </source>
</evidence>
<evidence type="ECO:0000256" key="8">
    <source>
        <dbReference type="ARBA" id="ARBA00022737"/>
    </source>
</evidence>
<evidence type="ECO:0000256" key="19">
    <source>
        <dbReference type="SAM" id="MobiDB-lite"/>
    </source>
</evidence>
<dbReference type="GO" id="GO:0004674">
    <property type="term" value="F:protein serine/threonine kinase activity"/>
    <property type="evidence" value="ECO:0007669"/>
    <property type="project" value="UniProtKB-KW"/>
</dbReference>
<feature type="domain" description="Protein kinase" evidence="22">
    <location>
        <begin position="676"/>
        <end position="960"/>
    </location>
</feature>
<dbReference type="InterPro" id="IPR000719">
    <property type="entry name" value="Prot_kinase_dom"/>
</dbReference>
<dbReference type="InterPro" id="IPR017441">
    <property type="entry name" value="Protein_kinase_ATP_BS"/>
</dbReference>
<keyword evidence="11 18" id="KW-0067">ATP-binding</keyword>
<feature type="region of interest" description="Disordered" evidence="19">
    <location>
        <begin position="970"/>
        <end position="1010"/>
    </location>
</feature>
<dbReference type="SUPFAM" id="SSF56112">
    <property type="entry name" value="Protein kinase-like (PK-like)"/>
    <property type="match status" value="1"/>
</dbReference>
<keyword evidence="4" id="KW-0433">Leucine-rich repeat</keyword>
<keyword evidence="10" id="KW-0418">Kinase</keyword>
<evidence type="ECO:0000256" key="11">
    <source>
        <dbReference type="ARBA" id="ARBA00022840"/>
    </source>
</evidence>
<dbReference type="PROSITE" id="PS00107">
    <property type="entry name" value="PROTEIN_KINASE_ATP"/>
    <property type="match status" value="1"/>
</dbReference>
<evidence type="ECO:0000256" key="20">
    <source>
        <dbReference type="SAM" id="Phobius"/>
    </source>
</evidence>
<feature type="signal peptide" evidence="21">
    <location>
        <begin position="1"/>
        <end position="21"/>
    </location>
</feature>
<feature type="compositionally biased region" description="Low complexity" evidence="19">
    <location>
        <begin position="991"/>
        <end position="1001"/>
    </location>
</feature>
<protein>
    <recommendedName>
        <fullName evidence="2">non-specific serine/threonine protein kinase</fullName>
        <ecNumber evidence="2">2.7.11.1</ecNumber>
    </recommendedName>
</protein>
<evidence type="ECO:0000256" key="9">
    <source>
        <dbReference type="ARBA" id="ARBA00022741"/>
    </source>
</evidence>
<dbReference type="FunFam" id="3.30.200.20:FF:000512">
    <property type="entry name" value="Receptor-like protein kinase HSL1"/>
    <property type="match status" value="1"/>
</dbReference>
<comment type="catalytic activity">
    <reaction evidence="17">
        <text>L-seryl-[protein] + ATP = O-phospho-L-seryl-[protein] + ADP + H(+)</text>
        <dbReference type="Rhea" id="RHEA:17989"/>
        <dbReference type="Rhea" id="RHEA-COMP:9863"/>
        <dbReference type="Rhea" id="RHEA-COMP:11604"/>
        <dbReference type="ChEBI" id="CHEBI:15378"/>
        <dbReference type="ChEBI" id="CHEBI:29999"/>
        <dbReference type="ChEBI" id="CHEBI:30616"/>
        <dbReference type="ChEBI" id="CHEBI:83421"/>
        <dbReference type="ChEBI" id="CHEBI:456216"/>
        <dbReference type="EC" id="2.7.11.1"/>
    </reaction>
</comment>
<proteinExistence type="predicted"/>
<evidence type="ECO:0000256" key="7">
    <source>
        <dbReference type="ARBA" id="ARBA00022729"/>
    </source>
</evidence>
<dbReference type="eggNOG" id="ENOG502QQPF">
    <property type="taxonomic scope" value="Eukaryota"/>
</dbReference>
<reference evidence="23" key="2">
    <citation type="submission" date="2018-05" db="EMBL/GenBank/DDBJ databases">
        <title>OgluRS3 (Oryza glumaepatula Reference Sequence Version 3).</title>
        <authorList>
            <person name="Zhang J."/>
            <person name="Kudrna D."/>
            <person name="Lee S."/>
            <person name="Talag J."/>
            <person name="Welchert J."/>
            <person name="Wing R.A."/>
        </authorList>
    </citation>
    <scope>NUCLEOTIDE SEQUENCE [LARGE SCALE GENOMIC DNA]</scope>
</reference>
<dbReference type="STRING" id="40148.A0A0D9YPL4"/>
<dbReference type="SMART" id="SM00220">
    <property type="entry name" value="S_TKc"/>
    <property type="match status" value="1"/>
</dbReference>
<dbReference type="FunFam" id="3.80.10.10:FF:000642">
    <property type="entry name" value="Leucine-rich receptor-like protein kinase family protein"/>
    <property type="match status" value="1"/>
</dbReference>
<dbReference type="GO" id="GO:0005524">
    <property type="term" value="F:ATP binding"/>
    <property type="evidence" value="ECO:0007669"/>
    <property type="project" value="UniProtKB-UniRule"/>
</dbReference>
<dbReference type="Pfam" id="PF13855">
    <property type="entry name" value="LRR_8"/>
    <property type="match status" value="1"/>
</dbReference>
<feature type="transmembrane region" description="Helical" evidence="20">
    <location>
        <begin position="622"/>
        <end position="644"/>
    </location>
</feature>
<keyword evidence="5" id="KW-0808">Transferase</keyword>
<feature type="compositionally biased region" description="Low complexity" evidence="19">
    <location>
        <begin position="1133"/>
        <end position="1143"/>
    </location>
</feature>
<keyword evidence="6 20" id="KW-0812">Transmembrane</keyword>
<dbReference type="Pfam" id="PF00560">
    <property type="entry name" value="LRR_1"/>
    <property type="match status" value="4"/>
</dbReference>
<evidence type="ECO:0000256" key="14">
    <source>
        <dbReference type="ARBA" id="ARBA00023170"/>
    </source>
</evidence>
<dbReference type="Gramene" id="OGLUM02G09650.1">
    <property type="protein sequence ID" value="OGLUM02G09650.1"/>
    <property type="gene ID" value="OGLUM02G09650"/>
</dbReference>
<keyword evidence="24" id="KW-1185">Reference proteome</keyword>
<dbReference type="FunFam" id="1.10.510.10:FF:000714">
    <property type="entry name" value="Kinase family with leucine-rich repeat domain-containing protein"/>
    <property type="match status" value="1"/>
</dbReference>
<organism evidence="23">
    <name type="scientific">Oryza glumipatula</name>
    <dbReference type="NCBI Taxonomy" id="40148"/>
    <lineage>
        <taxon>Eukaryota</taxon>
        <taxon>Viridiplantae</taxon>
        <taxon>Streptophyta</taxon>
        <taxon>Embryophyta</taxon>
        <taxon>Tracheophyta</taxon>
        <taxon>Spermatophyta</taxon>
        <taxon>Magnoliopsida</taxon>
        <taxon>Liliopsida</taxon>
        <taxon>Poales</taxon>
        <taxon>Poaceae</taxon>
        <taxon>BOP clade</taxon>
        <taxon>Oryzoideae</taxon>
        <taxon>Oryzeae</taxon>
        <taxon>Oryzinae</taxon>
        <taxon>Oryza</taxon>
    </lineage>
</organism>
<dbReference type="InterPro" id="IPR003591">
    <property type="entry name" value="Leu-rich_rpt_typical-subtyp"/>
</dbReference>
<dbReference type="EC" id="2.7.11.1" evidence="2"/>
<dbReference type="CDD" id="cd14066">
    <property type="entry name" value="STKc_IRAK"/>
    <property type="match status" value="1"/>
</dbReference>
<evidence type="ECO:0000313" key="24">
    <source>
        <dbReference type="Proteomes" id="UP000026961"/>
    </source>
</evidence>
<dbReference type="PROSITE" id="PS00108">
    <property type="entry name" value="PROTEIN_KINASE_ST"/>
    <property type="match status" value="1"/>
</dbReference>
<evidence type="ECO:0000256" key="18">
    <source>
        <dbReference type="PROSITE-ProRule" id="PRU10141"/>
    </source>
</evidence>
<sequence length="1179" mass="127676">MAVYNILILFLLLLLFSLSTAQPSADEQKLLLAIKQDWDNPAPLSSWSSTGNWTGVIYNNITGQVTGLSLPSFHIARPIPPSVCSLKNLTYIDLSFNNLTGDFPTVLYGCSALEFLDLSNNQLSGRLPDRIDRLSLGMQHLNLSSNAFTGDVPSAIARFSKLKSLVLDTNRFNGNYPGAAIGGLVELEKLTLASNPFEPGPVPKEFGKLTKLKMLWLSWMNLTGTIPNDLSSLTELTLLDLSQNKMQGQIPEWVLKHQKLENLYLYASNLSGEIGPNITALNLQELDLSMNKFSGSIPEDIANLKKLRLLFLYYNNLTGPIPAGVGMMPNLTDIRLFNNKLSGPLPAELGKHSELGNFEVSNNNLSGELPDTLCFNKKLYDIVVFNNSFSGVFPANLGDCETVNNIMAYNNHFVGDFPKKIWSFELLTNVMIYNNNFTGTLPSEISFNISRIEMENNRFSGALPSTAVGLKSLTAENNQFSGELPADMSRLANLTELNLAGNQLSGSIPPSIKSLTSLTSLNLSRNQISGEIPAAVGWMGLYILDLSDNGLTGDIPQDFSNLHLNFLNLSSNQLSGEVPETLQNGAYDRSFLGNHGLCATVNTNMNLPACPHQSHNKSSTNLIIVFSVLTGVVFIGAVAIWLLIIRHQKRQQDLAGWKMTPFRTLHFSECDVLGNLHEENVIGSGGSGKVYRINIGGKGSAGMVVAVKRLWRTAAKSDAKSDKEFDAEVRILGEVRHINIIDLLCCISGDDTKLLVYEYMENGSLDRWLHRRDDGGAPTAPLQWPTRLCIAIDAARGLSYMHHECAQPIMHRDVKSSNILLDPAFRAKIADFGLARILAKSGEPNSISAIGGTFGYMAPEYGCRAKVNEKVDVYAFGVVLLELTTGRVANDGGADWCLAEWAWRRYKAGGELHDVVDEAIQDRAAFLEDAVAVFLLGMICTGDDPASRPTMKEVLEQLVQYDRTSSVAAACRDDSGGAPSFSKGKKDGKGKSSSAGTTAGKMWGAGTGDEESGSFVAHPCRAAGADDGRVANDGGADWCLAEWAWWSYKAGGKLHDVVDESIQDRAAFLEDAVAVFLLGMICTGDDSASRLTMKEVLEQLVQYDRTSSVAAACRDDSGGAPSLSKGKKDGKGKSSSAGTTAGKMWGAGAGDEESGIRFKDDVAPTRVARSVVDLTVGGH</sequence>
<accession>A0A0D9YPL4</accession>
<dbReference type="HOGENOM" id="CLU_000288_22_1_1"/>
<evidence type="ECO:0000256" key="12">
    <source>
        <dbReference type="ARBA" id="ARBA00022989"/>
    </source>
</evidence>
<name>A0A0D9YPL4_9ORYZ</name>
<evidence type="ECO:0000259" key="22">
    <source>
        <dbReference type="PROSITE" id="PS50011"/>
    </source>
</evidence>
<dbReference type="PRINTS" id="PR00019">
    <property type="entry name" value="LEURICHRPT"/>
</dbReference>
<dbReference type="InterPro" id="IPR011009">
    <property type="entry name" value="Kinase-like_dom_sf"/>
</dbReference>
<dbReference type="PANTHER" id="PTHR27000:SF749">
    <property type="entry name" value="OS02G0228300 PROTEIN"/>
    <property type="match status" value="1"/>
</dbReference>
<dbReference type="InterPro" id="IPR001611">
    <property type="entry name" value="Leu-rich_rpt"/>
</dbReference>
<dbReference type="SUPFAM" id="SSF52058">
    <property type="entry name" value="L domain-like"/>
    <property type="match status" value="2"/>
</dbReference>
<dbReference type="AlphaFoldDB" id="A0A0D9YPL4"/>
<evidence type="ECO:0000256" key="3">
    <source>
        <dbReference type="ARBA" id="ARBA00022527"/>
    </source>
</evidence>
<keyword evidence="14" id="KW-0675">Receptor</keyword>
<dbReference type="PROSITE" id="PS51450">
    <property type="entry name" value="LRR"/>
    <property type="match status" value="1"/>
</dbReference>
<dbReference type="Pfam" id="PF12799">
    <property type="entry name" value="LRR_4"/>
    <property type="match status" value="1"/>
</dbReference>
<evidence type="ECO:0000313" key="23">
    <source>
        <dbReference type="EnsemblPlants" id="OGLUM02G09650.1"/>
    </source>
</evidence>
<keyword evidence="15" id="KW-0325">Glycoprotein</keyword>
<comment type="subcellular location">
    <subcellularLocation>
        <location evidence="1">Cell membrane</location>
        <topology evidence="1">Single-pass membrane protein</topology>
    </subcellularLocation>
</comment>
<dbReference type="Proteomes" id="UP000026961">
    <property type="component" value="Chromosome 2"/>
</dbReference>
<dbReference type="FunFam" id="3.80.10.10:FF:000221">
    <property type="entry name" value="Leucine-rich repeat receptor-like protein kinase PXL1"/>
    <property type="match status" value="1"/>
</dbReference>
<feature type="chain" id="PRO_5002351730" description="non-specific serine/threonine protein kinase" evidence="21">
    <location>
        <begin position="22"/>
        <end position="1179"/>
    </location>
</feature>
<keyword evidence="12 20" id="KW-1133">Transmembrane helix</keyword>
<keyword evidence="7 21" id="KW-0732">Signal</keyword>
<dbReference type="InterPro" id="IPR025875">
    <property type="entry name" value="Leu-rich_rpt_4"/>
</dbReference>
<evidence type="ECO:0000256" key="1">
    <source>
        <dbReference type="ARBA" id="ARBA00004162"/>
    </source>
</evidence>
<dbReference type="EnsemblPlants" id="OGLUM02G09650.1">
    <property type="protein sequence ID" value="OGLUM02G09650.1"/>
    <property type="gene ID" value="OGLUM02G09650"/>
</dbReference>
<evidence type="ECO:0000256" key="10">
    <source>
        <dbReference type="ARBA" id="ARBA00022777"/>
    </source>
</evidence>
<feature type="binding site" evidence="18">
    <location>
        <position position="708"/>
    </location>
    <ligand>
        <name>ATP</name>
        <dbReference type="ChEBI" id="CHEBI:30616"/>
    </ligand>
</feature>
<evidence type="ECO:0000256" key="6">
    <source>
        <dbReference type="ARBA" id="ARBA00022692"/>
    </source>
</evidence>
<dbReference type="FunFam" id="3.80.10.10:FF:000041">
    <property type="entry name" value="LRR receptor-like serine/threonine-protein kinase ERECTA"/>
    <property type="match status" value="1"/>
</dbReference>
<evidence type="ECO:0000256" key="13">
    <source>
        <dbReference type="ARBA" id="ARBA00023136"/>
    </source>
</evidence>
<dbReference type="SMART" id="SM00369">
    <property type="entry name" value="LRR_TYP"/>
    <property type="match status" value="6"/>
</dbReference>
<evidence type="ECO:0000256" key="2">
    <source>
        <dbReference type="ARBA" id="ARBA00012513"/>
    </source>
</evidence>
<dbReference type="Gene3D" id="3.30.200.20">
    <property type="entry name" value="Phosphorylase Kinase, domain 1"/>
    <property type="match status" value="1"/>
</dbReference>